<dbReference type="AlphaFoldDB" id="A0A5B8W0S5"/>
<dbReference type="EMBL" id="CP042437">
    <property type="protein sequence ID" value="QEC76386.1"/>
    <property type="molecule type" value="Genomic_DNA"/>
</dbReference>
<proteinExistence type="predicted"/>
<dbReference type="OrthoDB" id="647686at2"/>
<sequence>MIQKKSFIGTYWLKYTNREGYKTYKWELSNYKKVEFIQFLTGNDRLTTPAKIQAAAKTNHQINLNHSGNAGDIIYAMATIKKLAETVKVPINLYLRAGQPLMIANPAKHPLGGVMLNAKMIDMLAPLINSQPYINSLGELKDEVIDIDLDFFRAGHIPMDRCNIAHWCAYVTGVTPDLWKSWLHVEPDTAFAGYIVIARSERYRNITTDYSFLSKYDKLKFIGVESEYEDIKKQIPNIEWVQVSDFLQMARIIAGCKFFIGNQSFPFSIAEALKVPRILEVCYDVINVVPEGPGGHDFLFQDHFESLVAELYTKTT</sequence>
<dbReference type="Gene3D" id="3.40.50.2000">
    <property type="entry name" value="Glycogen Phosphorylase B"/>
    <property type="match status" value="1"/>
</dbReference>
<dbReference type="Proteomes" id="UP000321362">
    <property type="component" value="Chromosome"/>
</dbReference>
<gene>
    <name evidence="1" type="ORF">FSB76_10665</name>
</gene>
<accession>A0A5B8W0S5</accession>
<evidence type="ECO:0000313" key="1">
    <source>
        <dbReference type="EMBL" id="QEC76386.1"/>
    </source>
</evidence>
<reference evidence="1 2" key="1">
    <citation type="journal article" date="2013" name="J. Microbiol.">
        <title>Mucilaginibacter ginsenosidivorax sp. nov., with ginsenoside converting activity isolated from sediment.</title>
        <authorList>
            <person name="Kim J.K."/>
            <person name="Choi T.E."/>
            <person name="Liu Q.M."/>
            <person name="Park H.Y."/>
            <person name="Yi T.H."/>
            <person name="Yoon M.H."/>
            <person name="Kim S.C."/>
            <person name="Im W.T."/>
        </authorList>
    </citation>
    <scope>NUCLEOTIDE SEQUENCE [LARGE SCALE GENOMIC DNA]</scope>
    <source>
        <strain evidence="1 2">KHI28</strain>
    </source>
</reference>
<dbReference type="RefSeq" id="WP_147053561.1">
    <property type="nucleotide sequence ID" value="NZ_CP042437.1"/>
</dbReference>
<name>A0A5B8W0S5_9SPHI</name>
<keyword evidence="2" id="KW-1185">Reference proteome</keyword>
<evidence type="ECO:0000313" key="2">
    <source>
        <dbReference type="Proteomes" id="UP000321362"/>
    </source>
</evidence>
<dbReference type="KEGG" id="mgk:FSB76_10665"/>
<protein>
    <submittedName>
        <fullName evidence="1">Uncharacterized protein</fullName>
    </submittedName>
</protein>
<organism evidence="1 2">
    <name type="scientific">Mucilaginibacter ginsenosidivorax</name>
    <dbReference type="NCBI Taxonomy" id="862126"/>
    <lineage>
        <taxon>Bacteria</taxon>
        <taxon>Pseudomonadati</taxon>
        <taxon>Bacteroidota</taxon>
        <taxon>Sphingobacteriia</taxon>
        <taxon>Sphingobacteriales</taxon>
        <taxon>Sphingobacteriaceae</taxon>
        <taxon>Mucilaginibacter</taxon>
    </lineage>
</organism>